<evidence type="ECO:0000256" key="2">
    <source>
        <dbReference type="ARBA" id="ARBA00047806"/>
    </source>
</evidence>
<evidence type="ECO:0000259" key="5">
    <source>
        <dbReference type="Pfam" id="PF01625"/>
    </source>
</evidence>
<dbReference type="NCBIfam" id="TIGR00401">
    <property type="entry name" value="msrA"/>
    <property type="match status" value="1"/>
</dbReference>
<feature type="domain" description="Peptide methionine sulphoxide reductase MsrA" evidence="5">
    <location>
        <begin position="12"/>
        <end position="162"/>
    </location>
</feature>
<dbReference type="EMBL" id="AGQV01000002">
    <property type="protein sequence ID" value="EHH68475.1"/>
    <property type="molecule type" value="Genomic_DNA"/>
</dbReference>
<comment type="caution">
    <text evidence="6">The sequence shown here is derived from an EMBL/GenBank/DDBJ whole genome shotgun (WGS) entry which is preliminary data.</text>
</comment>
<sequence length="185" mass="20452">MNTQSSGPLASILLGGGCFWCVEAVFTGLRGIVSADPGYAGGHVANPSYEQVCTGQTGHAEVVNVVFDPQEISLEDVLRVFFTTHDPTQRNRQGNDVGTQYRSVIFGTPEQQETARKIRDEIAAEKIWPDPIVTAIRGPAHFWPAEEKHRDYFTRNPETAYCAAVVAPKVAKARKLYRDRLKHPA</sequence>
<dbReference type="SUPFAM" id="SSF55068">
    <property type="entry name" value="Peptide methionine sulfoxide reductase"/>
    <property type="match status" value="1"/>
</dbReference>
<reference evidence="6 7" key="1">
    <citation type="submission" date="2011-10" db="EMBL/GenBank/DDBJ databases">
        <title>Genome sequence of Gluconobacter morbifer G707, isolated from Drosophila gut.</title>
        <authorList>
            <person name="Lee W.-J."/>
            <person name="Kim E.-K."/>
        </authorList>
    </citation>
    <scope>NUCLEOTIDE SEQUENCE [LARGE SCALE GENOMIC DNA]</scope>
    <source>
        <strain evidence="6 7">G707</strain>
    </source>
</reference>
<dbReference type="EC" id="1.8.4.11" evidence="4"/>
<dbReference type="OrthoDB" id="4174719at2"/>
<evidence type="ECO:0000256" key="3">
    <source>
        <dbReference type="ARBA" id="ARBA00048782"/>
    </source>
</evidence>
<comment type="catalytic activity">
    <reaction evidence="3 4">
        <text>[thioredoxin]-disulfide + L-methionine + H2O = L-methionine (S)-S-oxide + [thioredoxin]-dithiol</text>
        <dbReference type="Rhea" id="RHEA:19993"/>
        <dbReference type="Rhea" id="RHEA-COMP:10698"/>
        <dbReference type="Rhea" id="RHEA-COMP:10700"/>
        <dbReference type="ChEBI" id="CHEBI:15377"/>
        <dbReference type="ChEBI" id="CHEBI:29950"/>
        <dbReference type="ChEBI" id="CHEBI:50058"/>
        <dbReference type="ChEBI" id="CHEBI:57844"/>
        <dbReference type="ChEBI" id="CHEBI:58772"/>
        <dbReference type="EC" id="1.8.4.11"/>
    </reaction>
</comment>
<evidence type="ECO:0000256" key="1">
    <source>
        <dbReference type="ARBA" id="ARBA00023002"/>
    </source>
</evidence>
<comment type="function">
    <text evidence="4">Has an important function as a repair enzyme for proteins that have been inactivated by oxidation. Catalyzes the reversible oxidation-reduction of methionine sulfoxide in proteins to methionine.</text>
</comment>
<gene>
    <name evidence="4" type="primary">msrA</name>
    <name evidence="6" type="ORF">GMO_12450</name>
</gene>
<comment type="similarity">
    <text evidence="4">Belongs to the MsrA Met sulfoxide reductase family.</text>
</comment>
<dbReference type="eggNOG" id="COG0225">
    <property type="taxonomic scope" value="Bacteria"/>
</dbReference>
<dbReference type="PANTHER" id="PTHR43774">
    <property type="entry name" value="PEPTIDE METHIONINE SULFOXIDE REDUCTASE"/>
    <property type="match status" value="1"/>
</dbReference>
<evidence type="ECO:0000256" key="4">
    <source>
        <dbReference type="HAMAP-Rule" id="MF_01401"/>
    </source>
</evidence>
<keyword evidence="1 4" id="KW-0560">Oxidoreductase</keyword>
<organism evidence="6 7">
    <name type="scientific">Gluconobacter morbifer G707</name>
    <dbReference type="NCBI Taxonomy" id="1088869"/>
    <lineage>
        <taxon>Bacteria</taxon>
        <taxon>Pseudomonadati</taxon>
        <taxon>Pseudomonadota</taxon>
        <taxon>Alphaproteobacteria</taxon>
        <taxon>Acetobacterales</taxon>
        <taxon>Acetobacteraceae</taxon>
        <taxon>Gluconobacter</taxon>
    </lineage>
</organism>
<dbReference type="PATRIC" id="fig|1088869.3.peg.1249"/>
<dbReference type="Gene3D" id="3.30.1060.10">
    <property type="entry name" value="Peptide methionine sulphoxide reductase MsrA"/>
    <property type="match status" value="1"/>
</dbReference>
<dbReference type="GO" id="GO:0033744">
    <property type="term" value="F:L-methionine:thioredoxin-disulfide S-oxidoreductase activity"/>
    <property type="evidence" value="ECO:0007669"/>
    <property type="project" value="RHEA"/>
</dbReference>
<dbReference type="AlphaFoldDB" id="G6XI35"/>
<keyword evidence="7" id="KW-1185">Reference proteome</keyword>
<dbReference type="Proteomes" id="UP000004949">
    <property type="component" value="Unassembled WGS sequence"/>
</dbReference>
<dbReference type="PANTHER" id="PTHR43774:SF1">
    <property type="entry name" value="PEPTIDE METHIONINE SULFOXIDE REDUCTASE MSRA 2"/>
    <property type="match status" value="1"/>
</dbReference>
<dbReference type="Pfam" id="PF01625">
    <property type="entry name" value="PMSR"/>
    <property type="match status" value="1"/>
</dbReference>
<proteinExistence type="inferred from homology"/>
<protein>
    <recommendedName>
        <fullName evidence="4">Peptide methionine sulfoxide reductase MsrA</fullName>
        <shortName evidence="4">Protein-methionine-S-oxide reductase</shortName>
        <ecNumber evidence="4">1.8.4.11</ecNumber>
    </recommendedName>
    <alternativeName>
        <fullName evidence="4">Peptide-methionine (S)-S-oxide reductase</fullName>
        <shortName evidence="4">Peptide Met(O) reductase</shortName>
    </alternativeName>
</protein>
<dbReference type="RefSeq" id="WP_008851392.1">
    <property type="nucleotide sequence ID" value="NZ_AGQV01000002.1"/>
</dbReference>
<dbReference type="InterPro" id="IPR036509">
    <property type="entry name" value="Met_Sox_Rdtase_MsrA_sf"/>
</dbReference>
<name>G6XI35_9PROT</name>
<evidence type="ECO:0000313" key="6">
    <source>
        <dbReference type="EMBL" id="EHH68475.1"/>
    </source>
</evidence>
<dbReference type="HAMAP" id="MF_01401">
    <property type="entry name" value="MsrA"/>
    <property type="match status" value="1"/>
</dbReference>
<accession>G6XI35</accession>
<dbReference type="GO" id="GO:0008113">
    <property type="term" value="F:peptide-methionine (S)-S-oxide reductase activity"/>
    <property type="evidence" value="ECO:0007669"/>
    <property type="project" value="UniProtKB-UniRule"/>
</dbReference>
<feature type="active site" evidence="4">
    <location>
        <position position="18"/>
    </location>
</feature>
<evidence type="ECO:0000313" key="7">
    <source>
        <dbReference type="Proteomes" id="UP000004949"/>
    </source>
</evidence>
<dbReference type="InterPro" id="IPR002569">
    <property type="entry name" value="Met_Sox_Rdtase_MsrA_dom"/>
</dbReference>
<comment type="catalytic activity">
    <reaction evidence="2 4">
        <text>L-methionyl-[protein] + [thioredoxin]-disulfide + H2O = L-methionyl-(S)-S-oxide-[protein] + [thioredoxin]-dithiol</text>
        <dbReference type="Rhea" id="RHEA:14217"/>
        <dbReference type="Rhea" id="RHEA-COMP:10698"/>
        <dbReference type="Rhea" id="RHEA-COMP:10700"/>
        <dbReference type="Rhea" id="RHEA-COMP:12313"/>
        <dbReference type="Rhea" id="RHEA-COMP:12315"/>
        <dbReference type="ChEBI" id="CHEBI:15377"/>
        <dbReference type="ChEBI" id="CHEBI:16044"/>
        <dbReference type="ChEBI" id="CHEBI:29950"/>
        <dbReference type="ChEBI" id="CHEBI:44120"/>
        <dbReference type="ChEBI" id="CHEBI:50058"/>
        <dbReference type="EC" id="1.8.4.11"/>
    </reaction>
</comment>
<dbReference type="STRING" id="1088869.GMO_12450"/>